<comment type="caution">
    <text evidence="1">The sequence shown here is derived from an EMBL/GenBank/DDBJ whole genome shotgun (WGS) entry which is preliminary data.</text>
</comment>
<evidence type="ECO:0000313" key="1">
    <source>
        <dbReference type="EMBL" id="CUJ00744.1"/>
    </source>
</evidence>
<sequence>MARKVIQIATGNGRPLSGGNNPGMVPVIPASGVMLYALADDGSVWQLNRASGRDDQRWTAVPDIPQN</sequence>
<proteinExistence type="predicted"/>
<gene>
    <name evidence="1" type="ORF">ERS370000_02409</name>
</gene>
<accession>A0AAD2KJY4</accession>
<protein>
    <submittedName>
        <fullName evidence="1">Uncharacterized protein</fullName>
    </submittedName>
</protein>
<dbReference type="Proteomes" id="UP000044098">
    <property type="component" value="Unassembled WGS sequence"/>
</dbReference>
<reference evidence="1 2" key="1">
    <citation type="submission" date="2015-09" db="EMBL/GenBank/DDBJ databases">
        <authorList>
            <consortium name="Pathogen Informatics"/>
        </authorList>
    </citation>
    <scope>NUCLEOTIDE SEQUENCE [LARGE SCALE GENOMIC DNA]</scope>
    <source>
        <strain evidence="1 2">2789STDY5608625</strain>
    </source>
</reference>
<dbReference type="AlphaFoldDB" id="A0AAD2KJY4"/>
<evidence type="ECO:0000313" key="2">
    <source>
        <dbReference type="Proteomes" id="UP000044098"/>
    </source>
</evidence>
<dbReference type="EMBL" id="CYTK01000003">
    <property type="protein sequence ID" value="CUJ00744.1"/>
    <property type="molecule type" value="Genomic_DNA"/>
</dbReference>
<name>A0AAD2KJY4_ACHAE</name>
<organism evidence="1 2">
    <name type="scientific">Achromobacter aegrifaciens</name>
    <dbReference type="NCBI Taxonomy" id="1287736"/>
    <lineage>
        <taxon>Bacteria</taxon>
        <taxon>Pseudomonadati</taxon>
        <taxon>Pseudomonadota</taxon>
        <taxon>Betaproteobacteria</taxon>
        <taxon>Burkholderiales</taxon>
        <taxon>Alcaligenaceae</taxon>
        <taxon>Achromobacter</taxon>
    </lineage>
</organism>